<sequence length="95" mass="11110">MFGYTFIQRHKNGYFLDKKVDTSIPIIVLGQEGGCFFIKEFLQLYITTCIIIMIFNICITNLICIRKEDICSYIEHNTLFLVSPFKLNSETLLLF</sequence>
<evidence type="ECO:0000313" key="2">
    <source>
        <dbReference type="EMBL" id="OTW50943.1"/>
    </source>
</evidence>
<dbReference type="Proteomes" id="UP000195152">
    <property type="component" value="Unassembled WGS sequence"/>
</dbReference>
<reference evidence="2 3" key="1">
    <citation type="submission" date="2016-10" db="EMBL/GenBank/DDBJ databases">
        <title>Comparative genomics of Bacillus thuringiensis reveals a path to pathogens against multiple invertebrate hosts.</title>
        <authorList>
            <person name="Zheng J."/>
            <person name="Gao Q."/>
            <person name="Liu H."/>
            <person name="Peng D."/>
            <person name="Ruan L."/>
            <person name="Sun M."/>
        </authorList>
    </citation>
    <scope>NUCLEOTIDE SEQUENCE [LARGE SCALE GENOMIC DNA]</scope>
    <source>
        <strain evidence="2">BGSC 4AC1</strain>
    </source>
</reference>
<protein>
    <submittedName>
        <fullName evidence="2">Uncharacterized protein</fullName>
    </submittedName>
</protein>
<evidence type="ECO:0000313" key="3">
    <source>
        <dbReference type="Proteomes" id="UP000195152"/>
    </source>
</evidence>
<keyword evidence="1" id="KW-1133">Transmembrane helix</keyword>
<accession>A0A242WAU5</accession>
<evidence type="ECO:0000256" key="1">
    <source>
        <dbReference type="SAM" id="Phobius"/>
    </source>
</evidence>
<dbReference type="EMBL" id="NFCF01000063">
    <property type="protein sequence ID" value="OTW50943.1"/>
    <property type="molecule type" value="Genomic_DNA"/>
</dbReference>
<feature type="transmembrane region" description="Helical" evidence="1">
    <location>
        <begin position="42"/>
        <end position="64"/>
    </location>
</feature>
<comment type="caution">
    <text evidence="2">The sequence shown here is derived from an EMBL/GenBank/DDBJ whole genome shotgun (WGS) entry which is preliminary data.</text>
</comment>
<gene>
    <name evidence="2" type="ORF">BK699_10415</name>
</gene>
<name>A0A242WAU5_BACTU</name>
<proteinExistence type="predicted"/>
<keyword evidence="1" id="KW-0812">Transmembrane</keyword>
<organism evidence="2 3">
    <name type="scientific">Bacillus thuringiensis serovar mexicanensis</name>
    <dbReference type="NCBI Taxonomy" id="180868"/>
    <lineage>
        <taxon>Bacteria</taxon>
        <taxon>Bacillati</taxon>
        <taxon>Bacillota</taxon>
        <taxon>Bacilli</taxon>
        <taxon>Bacillales</taxon>
        <taxon>Bacillaceae</taxon>
        <taxon>Bacillus</taxon>
        <taxon>Bacillus cereus group</taxon>
    </lineage>
</organism>
<keyword evidence="1" id="KW-0472">Membrane</keyword>
<dbReference type="AlphaFoldDB" id="A0A242WAU5"/>